<dbReference type="RefSeq" id="WP_014776887.1">
    <property type="nucleotide sequence ID" value="NC_018012.1"/>
</dbReference>
<feature type="modified residue" description="4-aspartylphosphate" evidence="2">
    <location>
        <position position="56"/>
    </location>
</feature>
<evidence type="ECO:0000259" key="3">
    <source>
        <dbReference type="PROSITE" id="PS50110"/>
    </source>
</evidence>
<name>I3Y5W5_THIV6</name>
<dbReference type="InterPro" id="IPR011006">
    <property type="entry name" value="CheY-like_superfamily"/>
</dbReference>
<keyword evidence="1 2" id="KW-0597">Phosphoprotein</keyword>
<dbReference type="SMART" id="SM00448">
    <property type="entry name" value="REC"/>
    <property type="match status" value="1"/>
</dbReference>
<dbReference type="GO" id="GO:0000160">
    <property type="term" value="P:phosphorelay signal transduction system"/>
    <property type="evidence" value="ECO:0007669"/>
    <property type="project" value="InterPro"/>
</dbReference>
<evidence type="ECO:0000313" key="5">
    <source>
        <dbReference type="Proteomes" id="UP000006062"/>
    </source>
</evidence>
<dbReference type="Pfam" id="PF00072">
    <property type="entry name" value="Response_reg"/>
    <property type="match status" value="1"/>
</dbReference>
<feature type="domain" description="Response regulatory" evidence="3">
    <location>
        <begin position="5"/>
        <end position="120"/>
    </location>
</feature>
<dbReference type="OrthoDB" id="9801101at2"/>
<dbReference type="STRING" id="765911.Thivi_0314"/>
<dbReference type="GO" id="GO:0003677">
    <property type="term" value="F:DNA binding"/>
    <property type="evidence" value="ECO:0007669"/>
    <property type="project" value="UniProtKB-KW"/>
</dbReference>
<evidence type="ECO:0000313" key="4">
    <source>
        <dbReference type="EMBL" id="AFL72383.1"/>
    </source>
</evidence>
<accession>I3Y5W5</accession>
<keyword evidence="5" id="KW-1185">Reference proteome</keyword>
<dbReference type="Gene3D" id="3.40.50.2300">
    <property type="match status" value="1"/>
</dbReference>
<dbReference type="PANTHER" id="PTHR44591:SF3">
    <property type="entry name" value="RESPONSE REGULATORY DOMAIN-CONTAINING PROTEIN"/>
    <property type="match status" value="1"/>
</dbReference>
<dbReference type="PANTHER" id="PTHR44591">
    <property type="entry name" value="STRESS RESPONSE REGULATOR PROTEIN 1"/>
    <property type="match status" value="1"/>
</dbReference>
<dbReference type="AlphaFoldDB" id="I3Y5W5"/>
<dbReference type="eggNOG" id="COG2197">
    <property type="taxonomic scope" value="Bacteria"/>
</dbReference>
<gene>
    <name evidence="4" type="ordered locus">Thivi_0314</name>
</gene>
<dbReference type="HOGENOM" id="CLU_000445_69_15_6"/>
<keyword evidence="4" id="KW-0238">DNA-binding</keyword>
<evidence type="ECO:0000256" key="2">
    <source>
        <dbReference type="PROSITE-ProRule" id="PRU00169"/>
    </source>
</evidence>
<organism evidence="4 5">
    <name type="scientific">Thiocystis violascens (strain ATCC 17096 / DSM 198 / 6111)</name>
    <name type="common">Chromatium violascens</name>
    <dbReference type="NCBI Taxonomy" id="765911"/>
    <lineage>
        <taxon>Bacteria</taxon>
        <taxon>Pseudomonadati</taxon>
        <taxon>Pseudomonadota</taxon>
        <taxon>Gammaproteobacteria</taxon>
        <taxon>Chromatiales</taxon>
        <taxon>Chromatiaceae</taxon>
        <taxon>Thiocystis</taxon>
    </lineage>
</organism>
<dbReference type="InterPro" id="IPR050595">
    <property type="entry name" value="Bact_response_regulator"/>
</dbReference>
<dbReference type="SUPFAM" id="SSF52172">
    <property type="entry name" value="CheY-like"/>
    <property type="match status" value="1"/>
</dbReference>
<sequence>MASPLLLIVDDSKMARMMIAHIVRDLRPDWRLAEAANGAEALTMLEQEPPSLVSMDINMPGMSGLEVAGRIRLHYPEIRIVLCTANIQDAVRKTAEKAGVKFVAKPITPASVARMVALFEE</sequence>
<reference evidence="4 5" key="1">
    <citation type="submission" date="2012-06" db="EMBL/GenBank/DDBJ databases">
        <title>Complete sequence of Thiocystis violascens DSM 198.</title>
        <authorList>
            <consortium name="US DOE Joint Genome Institute"/>
            <person name="Lucas S."/>
            <person name="Han J."/>
            <person name="Lapidus A."/>
            <person name="Cheng J.-F."/>
            <person name="Goodwin L."/>
            <person name="Pitluck S."/>
            <person name="Peters L."/>
            <person name="Ovchinnikova G."/>
            <person name="Teshima H."/>
            <person name="Detter J.C."/>
            <person name="Han C."/>
            <person name="Tapia R."/>
            <person name="Land M."/>
            <person name="Hauser L."/>
            <person name="Kyrpides N."/>
            <person name="Ivanova N."/>
            <person name="Pagani I."/>
            <person name="Vogl K."/>
            <person name="Liu Z."/>
            <person name="Frigaard N.-U."/>
            <person name="Bryant D."/>
            <person name="Woyke T."/>
        </authorList>
    </citation>
    <scope>NUCLEOTIDE SEQUENCE [LARGE SCALE GENOMIC DNA]</scope>
    <source>
        <strain evidence="5">ATCC 17096 / DSM 198 / 6111</strain>
    </source>
</reference>
<dbReference type="EMBL" id="CP003154">
    <property type="protein sequence ID" value="AFL72383.1"/>
    <property type="molecule type" value="Genomic_DNA"/>
</dbReference>
<dbReference type="Proteomes" id="UP000006062">
    <property type="component" value="Chromosome"/>
</dbReference>
<evidence type="ECO:0000256" key="1">
    <source>
        <dbReference type="ARBA" id="ARBA00022553"/>
    </source>
</evidence>
<proteinExistence type="predicted"/>
<protein>
    <submittedName>
        <fullName evidence="4">Response regulator containing CheY-like receiver domain and AraC-type DNA-binding domain</fullName>
    </submittedName>
</protein>
<dbReference type="InterPro" id="IPR001789">
    <property type="entry name" value="Sig_transdc_resp-reg_receiver"/>
</dbReference>
<dbReference type="KEGG" id="tvi:Thivi_0314"/>
<dbReference type="PROSITE" id="PS50110">
    <property type="entry name" value="RESPONSE_REGULATORY"/>
    <property type="match status" value="1"/>
</dbReference>